<evidence type="ECO:0000256" key="3">
    <source>
        <dbReference type="ARBA" id="ARBA00008467"/>
    </source>
</evidence>
<evidence type="ECO:0000256" key="7">
    <source>
        <dbReference type="ARBA" id="ARBA00022679"/>
    </source>
</evidence>
<dbReference type="InterPro" id="IPR020841">
    <property type="entry name" value="PKS_Beta-ketoAc_synthase_dom"/>
</dbReference>
<reference evidence="17" key="1">
    <citation type="submission" date="2016-08" db="EMBL/GenBank/DDBJ databases">
        <authorList>
            <person name="Merda D."/>
            <person name="Briand M."/>
            <person name="Taghouti G."/>
            <person name="Carrere S."/>
            <person name="Gouzy J."/>
            <person name="Portier P."/>
            <person name="Jacques M.-A."/>
            <person name="Fischer-Le Saux M."/>
        </authorList>
    </citation>
    <scope>NUCLEOTIDE SEQUENCE [LARGE SCALE GENOMIC DNA]</scope>
    <source>
        <strain evidence="17">CFBP1156</strain>
    </source>
</reference>
<dbReference type="GO" id="GO:0005886">
    <property type="term" value="C:plasma membrane"/>
    <property type="evidence" value="ECO:0007669"/>
    <property type="project" value="UniProtKB-SubCell"/>
</dbReference>
<evidence type="ECO:0000313" key="17">
    <source>
        <dbReference type="Proteomes" id="UP000238261"/>
    </source>
</evidence>
<evidence type="ECO:0000259" key="15">
    <source>
        <dbReference type="PROSITE" id="PS52004"/>
    </source>
</evidence>
<evidence type="ECO:0000313" key="16">
    <source>
        <dbReference type="EMBL" id="PPU96076.1"/>
    </source>
</evidence>
<dbReference type="SUPFAM" id="SSF53901">
    <property type="entry name" value="Thiolase-like"/>
    <property type="match status" value="2"/>
</dbReference>
<comment type="caution">
    <text evidence="16">The sequence shown here is derived from an EMBL/GenBank/DDBJ whole genome shotgun (WGS) entry which is preliminary data.</text>
</comment>
<protein>
    <recommendedName>
        <fullName evidence="12">Nodulation protein E</fullName>
    </recommendedName>
    <alternativeName>
        <fullName evidence="13">Host-specificity of nodulation protein B</fullName>
    </alternativeName>
</protein>
<keyword evidence="10" id="KW-0472">Membrane</keyword>
<organism evidence="16 17">
    <name type="scientific">Xanthomonas hyacinthi</name>
    <dbReference type="NCBI Taxonomy" id="56455"/>
    <lineage>
        <taxon>Bacteria</taxon>
        <taxon>Pseudomonadati</taxon>
        <taxon>Pseudomonadota</taxon>
        <taxon>Gammaproteobacteria</taxon>
        <taxon>Lysobacterales</taxon>
        <taxon>Lysobacteraceae</taxon>
        <taxon>Xanthomonas</taxon>
    </lineage>
</organism>
<evidence type="ECO:0000256" key="5">
    <source>
        <dbReference type="ARBA" id="ARBA00022475"/>
    </source>
</evidence>
<dbReference type="OrthoDB" id="9808669at2"/>
<dbReference type="InterPro" id="IPR018201">
    <property type="entry name" value="Ketoacyl_synth_AS"/>
</dbReference>
<dbReference type="Gene3D" id="3.40.47.10">
    <property type="match status" value="1"/>
</dbReference>
<keyword evidence="7 14" id="KW-0808">Transferase</keyword>
<comment type="pathway">
    <text evidence="2">Lipid metabolism; fatty acid biosynthesis.</text>
</comment>
<keyword evidence="4" id="KW-0536">Nodulation</keyword>
<dbReference type="AlphaFoldDB" id="A0A2S7ESH2"/>
<evidence type="ECO:0000256" key="12">
    <source>
        <dbReference type="ARBA" id="ARBA00039445"/>
    </source>
</evidence>
<dbReference type="EMBL" id="MDEG01000019">
    <property type="protein sequence ID" value="PPU96076.1"/>
    <property type="molecule type" value="Genomic_DNA"/>
</dbReference>
<evidence type="ECO:0000256" key="1">
    <source>
        <dbReference type="ARBA" id="ARBA00004533"/>
    </source>
</evidence>
<dbReference type="RefSeq" id="WP_046981505.1">
    <property type="nucleotide sequence ID" value="NZ_CP043476.1"/>
</dbReference>
<proteinExistence type="inferred from homology"/>
<dbReference type="InterPro" id="IPR020615">
    <property type="entry name" value="Thiolase_acyl_enz_int_AS"/>
</dbReference>
<dbReference type="InterPro" id="IPR000794">
    <property type="entry name" value="Beta-ketoacyl_synthase"/>
</dbReference>
<dbReference type="SMART" id="SM00825">
    <property type="entry name" value="PKS_KS"/>
    <property type="match status" value="1"/>
</dbReference>
<keyword evidence="8" id="KW-0812">Transmembrane</keyword>
<comment type="function">
    <text evidence="11">Proposed to synthesize NOD factor fatty acyl chain. Involved in the synthesis of a highly unsaturated fatty acid moiety, which forms part of a lipo-oligosaccharide that is responsible for host specificity.</text>
</comment>
<keyword evidence="9" id="KW-1133">Transmembrane helix</keyword>
<dbReference type="PANTHER" id="PTHR11712:SF352">
    <property type="entry name" value="3-OXOACYL-[ACYL-CARRIER-PROTEIN] SYNTHASE"/>
    <property type="match status" value="1"/>
</dbReference>
<dbReference type="FunFam" id="3.40.47.10:FF:000029">
    <property type="entry name" value="3-oxoacyl-[acyl-carrier-protein] synthase 1"/>
    <property type="match status" value="1"/>
</dbReference>
<evidence type="ECO:0000256" key="9">
    <source>
        <dbReference type="ARBA" id="ARBA00022989"/>
    </source>
</evidence>
<dbReference type="InterPro" id="IPR014030">
    <property type="entry name" value="Ketoacyl_synth_N"/>
</dbReference>
<dbReference type="Pfam" id="PF00109">
    <property type="entry name" value="ketoacyl-synt"/>
    <property type="match status" value="1"/>
</dbReference>
<dbReference type="UniPathway" id="UPA00094"/>
<evidence type="ECO:0000256" key="2">
    <source>
        <dbReference type="ARBA" id="ARBA00005194"/>
    </source>
</evidence>
<dbReference type="NCBIfam" id="NF005589">
    <property type="entry name" value="PRK07314.1"/>
    <property type="match status" value="1"/>
</dbReference>
<keyword evidence="5" id="KW-1003">Cell membrane</keyword>
<dbReference type="GO" id="GO:0006633">
    <property type="term" value="P:fatty acid biosynthetic process"/>
    <property type="evidence" value="ECO:0007669"/>
    <property type="project" value="UniProtKB-UniPathway"/>
</dbReference>
<evidence type="ECO:0000256" key="6">
    <source>
        <dbReference type="ARBA" id="ARBA00022519"/>
    </source>
</evidence>
<evidence type="ECO:0000256" key="14">
    <source>
        <dbReference type="RuleBase" id="RU003694"/>
    </source>
</evidence>
<evidence type="ECO:0000256" key="4">
    <source>
        <dbReference type="ARBA" id="ARBA00022458"/>
    </source>
</evidence>
<dbReference type="CDD" id="cd00834">
    <property type="entry name" value="KAS_I_II"/>
    <property type="match status" value="1"/>
</dbReference>
<name>A0A2S7ESH2_9XANT</name>
<accession>A0A2S7ESH2</accession>
<dbReference type="InterPro" id="IPR016039">
    <property type="entry name" value="Thiolase-like"/>
</dbReference>
<dbReference type="Proteomes" id="UP000238261">
    <property type="component" value="Unassembled WGS sequence"/>
</dbReference>
<dbReference type="PROSITE" id="PS00098">
    <property type="entry name" value="THIOLASE_1"/>
    <property type="match status" value="1"/>
</dbReference>
<dbReference type="PANTHER" id="PTHR11712">
    <property type="entry name" value="POLYKETIDE SYNTHASE-RELATED"/>
    <property type="match status" value="1"/>
</dbReference>
<dbReference type="PROSITE" id="PS00606">
    <property type="entry name" value="KS3_1"/>
    <property type="match status" value="1"/>
</dbReference>
<evidence type="ECO:0000256" key="8">
    <source>
        <dbReference type="ARBA" id="ARBA00022692"/>
    </source>
</evidence>
<sequence length="411" mass="42009">MDRSAQGQRVVVTGMGAVSALGLGADALWRGMREGRSGIAALATPDPQATLKMRLAATVPGFAPQAAQLGGIAPGQLDRMTQMALVAACEAVAQSGLDLHGAGGARGAVVLGTGVGAELSRDEQSRRLYREQAERLHPLTIVRSMNNAPVSQISIAFGLRGPAFAVSSACASANHALAQAALLIRHGLADVAISGGSEACLSLPLIRAWEAMRVVSDDTCRPFCAQRSGLVLGEGAGVFVLESAAHAAARGAVPLAELAGFGLGADAHDIVAPSVDGAATAMRLALQDAGLEPQQIDYINAHGTGTLANDRCETQAIRQVFGNHADALAVSSTKAVHGHALGAAGALELVAAIGALREQTLPPTANFLDPDPDCDLDYVPNQARAQPVRAVLSNSFAFGGLNAVLALREAR</sequence>
<dbReference type="PROSITE" id="PS52004">
    <property type="entry name" value="KS3_2"/>
    <property type="match status" value="1"/>
</dbReference>
<dbReference type="InterPro" id="IPR014031">
    <property type="entry name" value="Ketoacyl_synth_C"/>
</dbReference>
<dbReference type="GO" id="GO:0004315">
    <property type="term" value="F:3-oxoacyl-[acyl-carrier-protein] synthase activity"/>
    <property type="evidence" value="ECO:0007669"/>
    <property type="project" value="InterPro"/>
</dbReference>
<comment type="subcellular location">
    <subcellularLocation>
        <location evidence="1">Cell inner membrane</location>
    </subcellularLocation>
</comment>
<keyword evidence="6" id="KW-0997">Cell inner membrane</keyword>
<evidence type="ECO:0000256" key="13">
    <source>
        <dbReference type="ARBA" id="ARBA00041756"/>
    </source>
</evidence>
<gene>
    <name evidence="16" type="ORF">XhyaCFBP1156_16825</name>
</gene>
<dbReference type="Pfam" id="PF02801">
    <property type="entry name" value="Ketoacyl-synt_C"/>
    <property type="match status" value="1"/>
</dbReference>
<evidence type="ECO:0000256" key="10">
    <source>
        <dbReference type="ARBA" id="ARBA00023136"/>
    </source>
</evidence>
<feature type="domain" description="Ketosynthase family 3 (KS3)" evidence="15">
    <location>
        <begin position="7"/>
        <end position="409"/>
    </location>
</feature>
<comment type="similarity">
    <text evidence="3 14">Belongs to the thiolase-like superfamily. Beta-ketoacyl-ACP synthases family.</text>
</comment>
<keyword evidence="17" id="KW-1185">Reference proteome</keyword>
<evidence type="ECO:0000256" key="11">
    <source>
        <dbReference type="ARBA" id="ARBA00037576"/>
    </source>
</evidence>